<dbReference type="GO" id="GO:0008115">
    <property type="term" value="F:sarcosine oxidase activity"/>
    <property type="evidence" value="ECO:0000318"/>
    <property type="project" value="GO_Central"/>
</dbReference>
<dbReference type="PhylomeDB" id="B3S7Y0"/>
<evidence type="ECO:0000313" key="7">
    <source>
        <dbReference type="EMBL" id="EDV21013.1"/>
    </source>
</evidence>
<proteinExistence type="inferred from homology"/>
<comment type="similarity">
    <text evidence="2">Belongs to the MSOX/MTOX family.</text>
</comment>
<keyword evidence="3" id="KW-0285">Flavoprotein</keyword>
<dbReference type="Pfam" id="PF01266">
    <property type="entry name" value="DAO"/>
    <property type="match status" value="1"/>
</dbReference>
<evidence type="ECO:0000313" key="8">
    <source>
        <dbReference type="Proteomes" id="UP000009022"/>
    </source>
</evidence>
<sequence length="409" mass="45967">MEKNEENSYDVAVIGAGCMGSACARHLAECYKGMKVCLIGPDEPTLPRSQSGRSVFAAYYDQGRITRRLDTDPVWSRIADRSISRYPYLQESTGIQYYSEVGSIIIGPKQDIIWGKIEKCAKDLQINYNRLNNKDLKSRFPYLHLADDYIGFYEANSAGYISPRGQVKAEIKAAMDNGCQLIRDIVYQVQRSQDGKFIITTESNRVISSQKIVVATGAFTLFKDIIPTDIRKKLAITCGTQTVVKLQVSEEELKDYTGMPCILHRNSSQQNGDWYLLPPILYPNGKYYIKIGHSKDFIREINTYEHVLEWFHGTGDIEAKNTLVDIINHFLPHFKPVSIESDCCAYTLTPHNHVMIGNIAEGMVLLTGGNGHAAKSADELGRIGALTIMNESWNYDISSEEFKLCLNSS</sequence>
<dbReference type="PANTHER" id="PTHR10961">
    <property type="entry name" value="PEROXISOMAL SARCOSINE OXIDASE"/>
    <property type="match status" value="1"/>
</dbReference>
<dbReference type="GO" id="GO:0050660">
    <property type="term" value="F:flavin adenine dinucleotide binding"/>
    <property type="evidence" value="ECO:0007669"/>
    <property type="project" value="InterPro"/>
</dbReference>
<dbReference type="OrthoDB" id="424974at2759"/>
<comment type="cofactor">
    <cofactor evidence="1">
        <name>FAD</name>
        <dbReference type="ChEBI" id="CHEBI:57692"/>
    </cofactor>
</comment>
<dbReference type="PANTHER" id="PTHR10961:SF10">
    <property type="entry name" value="FAD DEPENDENT OXIDOREDUCTASE DOMAIN-CONTAINING PROTEIN"/>
    <property type="match status" value="1"/>
</dbReference>
<dbReference type="OMA" id="EINTYEH"/>
<dbReference type="FunCoup" id="B3S7Y0">
    <property type="interactions" value="254"/>
</dbReference>
<dbReference type="SUPFAM" id="SSF51905">
    <property type="entry name" value="FAD/NAD(P)-binding domain"/>
    <property type="match status" value="1"/>
</dbReference>
<dbReference type="AlphaFoldDB" id="B3S7Y0"/>
<keyword evidence="5" id="KW-0560">Oxidoreductase</keyword>
<dbReference type="RefSeq" id="XP_002116343.1">
    <property type="nucleotide sequence ID" value="XM_002116307.1"/>
</dbReference>
<reference evidence="7 8" key="1">
    <citation type="journal article" date="2008" name="Nature">
        <title>The Trichoplax genome and the nature of placozoans.</title>
        <authorList>
            <person name="Srivastava M."/>
            <person name="Begovic E."/>
            <person name="Chapman J."/>
            <person name="Putnam N.H."/>
            <person name="Hellsten U."/>
            <person name="Kawashima T."/>
            <person name="Kuo A."/>
            <person name="Mitros T."/>
            <person name="Salamov A."/>
            <person name="Carpenter M.L."/>
            <person name="Signorovitch A.Y."/>
            <person name="Moreno M.A."/>
            <person name="Kamm K."/>
            <person name="Grimwood J."/>
            <person name="Schmutz J."/>
            <person name="Shapiro H."/>
            <person name="Grigoriev I.V."/>
            <person name="Buss L.W."/>
            <person name="Schierwater B."/>
            <person name="Dellaporta S.L."/>
            <person name="Rokhsar D.S."/>
        </authorList>
    </citation>
    <scope>NUCLEOTIDE SEQUENCE [LARGE SCALE GENOMIC DNA]</scope>
    <source>
        <strain evidence="7 8">Grell-BS-1999</strain>
    </source>
</reference>
<dbReference type="eggNOG" id="KOG2820">
    <property type="taxonomic scope" value="Eukaryota"/>
</dbReference>
<evidence type="ECO:0000256" key="5">
    <source>
        <dbReference type="ARBA" id="ARBA00023002"/>
    </source>
</evidence>
<evidence type="ECO:0000256" key="2">
    <source>
        <dbReference type="ARBA" id="ARBA00010989"/>
    </source>
</evidence>
<evidence type="ECO:0000256" key="3">
    <source>
        <dbReference type="ARBA" id="ARBA00022630"/>
    </source>
</evidence>
<dbReference type="Gene3D" id="3.50.50.60">
    <property type="entry name" value="FAD/NAD(P)-binding domain"/>
    <property type="match status" value="1"/>
</dbReference>
<evidence type="ECO:0000256" key="1">
    <source>
        <dbReference type="ARBA" id="ARBA00001974"/>
    </source>
</evidence>
<dbReference type="Gene3D" id="3.30.9.10">
    <property type="entry name" value="D-Amino Acid Oxidase, subunit A, domain 2"/>
    <property type="match status" value="1"/>
</dbReference>
<dbReference type="InterPro" id="IPR036188">
    <property type="entry name" value="FAD/NAD-bd_sf"/>
</dbReference>
<dbReference type="HOGENOM" id="CLU_058179_0_0_1"/>
<dbReference type="CTD" id="6757636"/>
<dbReference type="InterPro" id="IPR006076">
    <property type="entry name" value="FAD-dep_OxRdtase"/>
</dbReference>
<dbReference type="InParanoid" id="B3S7Y0"/>
<keyword evidence="4" id="KW-0274">FAD</keyword>
<evidence type="ECO:0000256" key="4">
    <source>
        <dbReference type="ARBA" id="ARBA00022827"/>
    </source>
</evidence>
<dbReference type="PROSITE" id="PS51257">
    <property type="entry name" value="PROKAR_LIPOPROTEIN"/>
    <property type="match status" value="1"/>
</dbReference>
<dbReference type="InterPro" id="IPR045170">
    <property type="entry name" value="MTOX"/>
</dbReference>
<dbReference type="SUPFAM" id="SSF54373">
    <property type="entry name" value="FAD-linked reductases, C-terminal domain"/>
    <property type="match status" value="1"/>
</dbReference>
<protein>
    <recommendedName>
        <fullName evidence="6">FAD dependent oxidoreductase domain-containing protein</fullName>
    </recommendedName>
</protein>
<dbReference type="KEGG" id="tad:TRIADDRAFT_60335"/>
<dbReference type="GeneID" id="6757636"/>
<evidence type="ECO:0000259" key="6">
    <source>
        <dbReference type="Pfam" id="PF01266"/>
    </source>
</evidence>
<feature type="domain" description="FAD dependent oxidoreductase" evidence="6">
    <location>
        <begin position="10"/>
        <end position="383"/>
    </location>
</feature>
<organism evidence="7 8">
    <name type="scientific">Trichoplax adhaerens</name>
    <name type="common">Trichoplax reptans</name>
    <dbReference type="NCBI Taxonomy" id="10228"/>
    <lineage>
        <taxon>Eukaryota</taxon>
        <taxon>Metazoa</taxon>
        <taxon>Placozoa</taxon>
        <taxon>Uniplacotomia</taxon>
        <taxon>Trichoplacea</taxon>
        <taxon>Trichoplacidae</taxon>
        <taxon>Trichoplax</taxon>
    </lineage>
</organism>
<dbReference type="Proteomes" id="UP000009022">
    <property type="component" value="Unassembled WGS sequence"/>
</dbReference>
<gene>
    <name evidence="7" type="ORF">TRIADDRAFT_60335</name>
</gene>
<accession>B3S7Y0</accession>
<dbReference type="STRING" id="10228.B3S7Y0"/>
<keyword evidence="8" id="KW-1185">Reference proteome</keyword>
<name>B3S7Y0_TRIAD</name>
<dbReference type="EMBL" id="DS985255">
    <property type="protein sequence ID" value="EDV21013.1"/>
    <property type="molecule type" value="Genomic_DNA"/>
</dbReference>